<evidence type="ECO:0008006" key="3">
    <source>
        <dbReference type="Google" id="ProtNLM"/>
    </source>
</evidence>
<dbReference type="Pfam" id="PF12616">
    <property type="entry name" value="DUF3775"/>
    <property type="match status" value="1"/>
</dbReference>
<dbReference type="OrthoDB" id="5641374at2"/>
<dbReference type="InterPro" id="IPR022254">
    <property type="entry name" value="DUF3775"/>
</dbReference>
<dbReference type="EMBL" id="BMKN01000002">
    <property type="protein sequence ID" value="GGE53703.1"/>
    <property type="molecule type" value="Genomic_DNA"/>
</dbReference>
<organism evidence="1 2">
    <name type="scientific">Actibacterium pelagium</name>
    <dbReference type="NCBI Taxonomy" id="2029103"/>
    <lineage>
        <taxon>Bacteria</taxon>
        <taxon>Pseudomonadati</taxon>
        <taxon>Pseudomonadota</taxon>
        <taxon>Alphaproteobacteria</taxon>
        <taxon>Rhodobacterales</taxon>
        <taxon>Roseobacteraceae</taxon>
        <taxon>Actibacterium</taxon>
    </lineage>
</organism>
<accession>A0A917AIA2</accession>
<evidence type="ECO:0000313" key="2">
    <source>
        <dbReference type="Proteomes" id="UP000606730"/>
    </source>
</evidence>
<protein>
    <recommendedName>
        <fullName evidence="3">DUF3775 domain-containing protein</fullName>
    </recommendedName>
</protein>
<comment type="caution">
    <text evidence="1">The sequence shown here is derived from an EMBL/GenBank/DDBJ whole genome shotgun (WGS) entry which is preliminary data.</text>
</comment>
<reference evidence="1" key="1">
    <citation type="journal article" date="2014" name="Int. J. Syst. Evol. Microbiol.">
        <title>Complete genome sequence of Corynebacterium casei LMG S-19264T (=DSM 44701T), isolated from a smear-ripened cheese.</title>
        <authorList>
            <consortium name="US DOE Joint Genome Institute (JGI-PGF)"/>
            <person name="Walter F."/>
            <person name="Albersmeier A."/>
            <person name="Kalinowski J."/>
            <person name="Ruckert C."/>
        </authorList>
    </citation>
    <scope>NUCLEOTIDE SEQUENCE</scope>
    <source>
        <strain evidence="1">CGMCC 1.16012</strain>
    </source>
</reference>
<dbReference type="Proteomes" id="UP000606730">
    <property type="component" value="Unassembled WGS sequence"/>
</dbReference>
<name>A0A917AIA2_9RHOB</name>
<reference evidence="1" key="2">
    <citation type="submission" date="2020-09" db="EMBL/GenBank/DDBJ databases">
        <authorList>
            <person name="Sun Q."/>
            <person name="Zhou Y."/>
        </authorList>
    </citation>
    <scope>NUCLEOTIDE SEQUENCE</scope>
    <source>
        <strain evidence="1">CGMCC 1.16012</strain>
    </source>
</reference>
<dbReference type="AlphaFoldDB" id="A0A917AIA2"/>
<keyword evidence="2" id="KW-1185">Reference proteome</keyword>
<gene>
    <name evidence="1" type="ORF">GCM10011517_21730</name>
</gene>
<dbReference type="RefSeq" id="WP_095594102.1">
    <property type="nucleotide sequence ID" value="NZ_BMKN01000002.1"/>
</dbReference>
<evidence type="ECO:0000313" key="1">
    <source>
        <dbReference type="EMBL" id="GGE53703.1"/>
    </source>
</evidence>
<proteinExistence type="predicted"/>
<sequence length="105" mass="12166">MMEISPRKVVHIIFQAREKHIGKAELHEFIANLNDDEKLNLVALTWIGRETFEPEEWADAIRTAAEEATVPTEEYLMNMPLFADYLENGLEKMGIDPTDEEEDFL</sequence>